<accession>A0A1B0CKG1</accession>
<comment type="subcellular location">
    <subcellularLocation>
        <location evidence="2">Cytoplasm</location>
    </subcellularLocation>
    <subcellularLocation>
        <location evidence="1">Nucleus</location>
    </subcellularLocation>
</comment>
<dbReference type="Gene3D" id="1.25.10.10">
    <property type="entry name" value="Leucine-rich Repeat Variant"/>
    <property type="match status" value="2"/>
</dbReference>
<feature type="domain" description="Importin subunit beta-1/Transportin-1-like TPR repeats" evidence="8">
    <location>
        <begin position="501"/>
        <end position="634"/>
    </location>
</feature>
<dbReference type="InterPro" id="IPR041389">
    <property type="entry name" value="Importin_rep_6"/>
</dbReference>
<feature type="domain" description="IPO4/5-like TPR repeats" evidence="9">
    <location>
        <begin position="99"/>
        <end position="259"/>
    </location>
</feature>
<dbReference type="AlphaFoldDB" id="A0A1B0CKG1"/>
<keyword evidence="12" id="KW-1185">Reference proteome</keyword>
<name>A0A1B0CKG1_LUTLO</name>
<dbReference type="Pfam" id="PF18808">
    <property type="entry name" value="Importin_rep_4"/>
    <property type="match status" value="1"/>
</dbReference>
<reference evidence="10" key="2">
    <citation type="journal article" date="2020" name="BMC">
        <title>Leishmania infection induces a limited differential gene expression in the sand fly midgut.</title>
        <authorList>
            <person name="Coutinho-Abreu I.V."/>
            <person name="Serafim T.D."/>
            <person name="Meneses C."/>
            <person name="Kamhawi S."/>
            <person name="Oliveira F."/>
            <person name="Valenzuela J.G."/>
        </authorList>
    </citation>
    <scope>NUCLEOTIDE SEQUENCE</scope>
    <source>
        <strain evidence="10">Jacobina</strain>
        <tissue evidence="10">Midgut</tissue>
    </source>
</reference>
<organism evidence="11 12">
    <name type="scientific">Lutzomyia longipalpis</name>
    <name type="common">Sand fly</name>
    <dbReference type="NCBI Taxonomy" id="7200"/>
    <lineage>
        <taxon>Eukaryota</taxon>
        <taxon>Metazoa</taxon>
        <taxon>Ecdysozoa</taxon>
        <taxon>Arthropoda</taxon>
        <taxon>Hexapoda</taxon>
        <taxon>Insecta</taxon>
        <taxon>Pterygota</taxon>
        <taxon>Neoptera</taxon>
        <taxon>Endopterygota</taxon>
        <taxon>Diptera</taxon>
        <taxon>Nematocera</taxon>
        <taxon>Psychodoidea</taxon>
        <taxon>Psychodidae</taxon>
        <taxon>Lutzomyia</taxon>
        <taxon>Lutzomyia</taxon>
    </lineage>
</organism>
<reference evidence="11" key="3">
    <citation type="submission" date="2020-05" db="UniProtKB">
        <authorList>
            <consortium name="EnsemblMetazoa"/>
        </authorList>
    </citation>
    <scope>IDENTIFICATION</scope>
    <source>
        <strain evidence="11">Jacobina</strain>
    </source>
</reference>
<keyword evidence="3" id="KW-0813">Transport</keyword>
<dbReference type="GO" id="GO:0006606">
    <property type="term" value="P:protein import into nucleus"/>
    <property type="evidence" value="ECO:0007669"/>
    <property type="project" value="InterPro"/>
</dbReference>
<dbReference type="Proteomes" id="UP000092461">
    <property type="component" value="Unassembled WGS sequence"/>
</dbReference>
<evidence type="ECO:0000313" key="12">
    <source>
        <dbReference type="Proteomes" id="UP000092461"/>
    </source>
</evidence>
<evidence type="ECO:0000313" key="10">
    <source>
        <dbReference type="EMBL" id="MBC1173742.1"/>
    </source>
</evidence>
<dbReference type="GO" id="GO:0005737">
    <property type="term" value="C:cytoplasm"/>
    <property type="evidence" value="ECO:0007669"/>
    <property type="project" value="UniProtKB-SubCell"/>
</dbReference>
<keyword evidence="7" id="KW-0539">Nucleus</keyword>
<dbReference type="EMBL" id="GITU01005039">
    <property type="protein sequence ID" value="MBC1173742.1"/>
    <property type="molecule type" value="Transcribed_RNA"/>
</dbReference>
<evidence type="ECO:0000259" key="9">
    <source>
        <dbReference type="Pfam" id="PF25780"/>
    </source>
</evidence>
<evidence type="ECO:0000256" key="3">
    <source>
        <dbReference type="ARBA" id="ARBA00022448"/>
    </source>
</evidence>
<dbReference type="InterPro" id="IPR058584">
    <property type="entry name" value="IMB1_TNPO1-like_TPR"/>
</dbReference>
<dbReference type="PANTHER" id="PTHR10527">
    <property type="entry name" value="IMPORTIN BETA"/>
    <property type="match status" value="1"/>
</dbReference>
<dbReference type="EMBL" id="AJWK01016184">
    <property type="status" value="NOT_ANNOTATED_CDS"/>
    <property type="molecule type" value="Genomic_DNA"/>
</dbReference>
<sequence>MAGDQVQFHQILNSLLSVDNDIRQQAEEAYNNMPIGDKITHLLLAISTPTLAEEARLMAAVVLRRLFSSEFQEFYPLLPPEHQAQLKQQIVTLVQQDESPNMRRKICDVAAEVARNLIDDDGNNQWPEFLSFLFQCASTTNSTLHESALQIFASVPGIFGNQQNQYLEVIKQMLTKSMSREATPEIRFQAVRAVGAFILAHEKEMNIQKSFIDILPRMIFIIAESIEQQDDQTLIKLLIDLTESCPKYLKAQIEAIFEMCMKVFKSQDVDDAWRHMALEVMVSLSENASATVRKRCDKFIIALIPLVLQMMTDLEDDDSWSVSEVTEEDNSDNNIIAESALDRLACGLGGKTVLPQIIDNLPTMLNHGDWKQRHGALMAISAVGEGCHKQMESILENIMSGVLVYLRDPHPRVRYAACNAIGQMSTDFAPVFEKKFHEQVVPGLLSLLDDVENPRVQAHAGAALVNFSEDCPKVILTRYLEAIMTKLEFILKMKFKEFCEKGTKLVLEQVVTTIASVADTAGKEFITYYDRLVPCLKYIIQNGKTDDMKMLRGKTIECVSLIGLAVGPEKFVPDASDVMDMLLKTHTENELPDDDPQTAYLISAWARICKILGKQFAQYLPLVMGPVMRTASIKPEVALLDNEEIQDIEGDADWQFVNLGEQHNFGIRTAGLEDKASACEMLVCYARELKEDFADYAEEVVRLMVPMLKFYFHDGVRTAAAESLPYLLDCAKIKGVQYLQGMWQYICPDLLKAIDSEPEAEVVPELLHSFAKCIETLGPNCLSNDALEQVLKLINKFMEEHFQKAEKRAQARKEEDYDDGVEEQLAEEDNIDIYLLSRLADIIHALFLTYKANFIPYFSQLIPYFVKLLDPSRPWSDRQWGLCIFDDLIEYTGPMCAEYQHFFLEPMIQYVSDKRPEVRQAAAYGCGVIGQCAGEQFAMACAQMIPRLVEVINSPGSRDPENSSSTENAISAVTKILKYNNTALTNYTGPMCAEYQHFFLEPMIQYVSDKRPEVRQAAAYGCGVIGQCAGEQFAMACAQMIPRLVEVINSPGSRDPENSSSTENAISAVTKILKYNNTALTNVDDIINLWFSWLPVIEEEDEAPHVYGYLCDLIQANHPVILGVNNAHLPRILSIISEVFVRDLIPVQHPDATRLLGIVKQLEQNPEVFQACINVLTPEQKHSLEQAFRDMTTTSQ</sequence>
<evidence type="ECO:0000256" key="2">
    <source>
        <dbReference type="ARBA" id="ARBA00004496"/>
    </source>
</evidence>
<dbReference type="InterPro" id="IPR016024">
    <property type="entry name" value="ARM-type_fold"/>
</dbReference>
<evidence type="ECO:0000259" key="8">
    <source>
        <dbReference type="Pfam" id="PF25574"/>
    </source>
</evidence>
<reference evidence="12" key="1">
    <citation type="submission" date="2012-05" db="EMBL/GenBank/DDBJ databases">
        <title>Whole Genome Assembly of Lutzomyia longipalpis.</title>
        <authorList>
            <person name="Richards S."/>
            <person name="Qu C."/>
            <person name="Dillon R."/>
            <person name="Worley K."/>
            <person name="Scherer S."/>
            <person name="Batterton M."/>
            <person name="Taylor A."/>
            <person name="Hawes A."/>
            <person name="Hernandez B."/>
            <person name="Kovar C."/>
            <person name="Mandapat C."/>
            <person name="Pham C."/>
            <person name="Qu C."/>
            <person name="Jing C."/>
            <person name="Bess C."/>
            <person name="Bandaranaike D."/>
            <person name="Ngo D."/>
            <person name="Ongeri F."/>
            <person name="Arias F."/>
            <person name="Lara F."/>
            <person name="Weissenberger G."/>
            <person name="Kamau G."/>
            <person name="Han H."/>
            <person name="Shen H."/>
            <person name="Dinh H."/>
            <person name="Khalil I."/>
            <person name="Jones J."/>
            <person name="Shafer J."/>
            <person name="Jayaseelan J."/>
            <person name="Quiroz J."/>
            <person name="Blankenburg K."/>
            <person name="Nguyen L."/>
            <person name="Jackson L."/>
            <person name="Francisco L."/>
            <person name="Tang L.-Y."/>
            <person name="Pu L.-L."/>
            <person name="Perales L."/>
            <person name="Lorensuhewa L."/>
            <person name="Munidasa M."/>
            <person name="Coyle M."/>
            <person name="Taylor M."/>
            <person name="Puazo M."/>
            <person name="Firestine M."/>
            <person name="Scheel M."/>
            <person name="Javaid M."/>
            <person name="Wang M."/>
            <person name="Li M."/>
            <person name="Tabassum N."/>
            <person name="Saada N."/>
            <person name="Osuji N."/>
            <person name="Aqrawi P."/>
            <person name="Fu Q."/>
            <person name="Thornton R."/>
            <person name="Raj R."/>
            <person name="Goodspeed R."/>
            <person name="Mata R."/>
            <person name="Najjar R."/>
            <person name="Gubbala S."/>
            <person name="Lee S."/>
            <person name="Denson S."/>
            <person name="Patil S."/>
            <person name="Macmil S."/>
            <person name="Qi S."/>
            <person name="Matskevitch T."/>
            <person name="Palculict T."/>
            <person name="Mathew T."/>
            <person name="Vee V."/>
            <person name="Velamala V."/>
            <person name="Korchina V."/>
            <person name="Cai W."/>
            <person name="Liu W."/>
            <person name="Dai W."/>
            <person name="Zou X."/>
            <person name="Zhu Y."/>
            <person name="Zhang Y."/>
            <person name="Wu Y.-Q."/>
            <person name="Xin Y."/>
            <person name="Nazarath L."/>
            <person name="Kovar C."/>
            <person name="Han Y."/>
            <person name="Muzny D."/>
            <person name="Gibbs R."/>
        </authorList>
    </citation>
    <scope>NUCLEOTIDE SEQUENCE [LARGE SCALE GENOMIC DNA]</scope>
    <source>
        <strain evidence="12">Jacobina</strain>
    </source>
</reference>
<keyword evidence="4" id="KW-0963">Cytoplasm</keyword>
<evidence type="ECO:0000256" key="4">
    <source>
        <dbReference type="ARBA" id="ARBA00022490"/>
    </source>
</evidence>
<dbReference type="Pfam" id="PF25574">
    <property type="entry name" value="TPR_IMB1"/>
    <property type="match status" value="1"/>
</dbReference>
<evidence type="ECO:0000256" key="7">
    <source>
        <dbReference type="ARBA" id="ARBA00023242"/>
    </source>
</evidence>
<dbReference type="InterPro" id="IPR057672">
    <property type="entry name" value="TPR_IPO4/5"/>
</dbReference>
<evidence type="ECO:0000256" key="1">
    <source>
        <dbReference type="ARBA" id="ARBA00004123"/>
    </source>
</evidence>
<evidence type="ECO:0000313" key="11">
    <source>
        <dbReference type="EnsemblMetazoa" id="LLOJ005098-PA"/>
    </source>
</evidence>
<dbReference type="VEuPathDB" id="VectorBase:LLOJ005098"/>
<proteinExistence type="predicted"/>
<dbReference type="GO" id="GO:0005634">
    <property type="term" value="C:nucleus"/>
    <property type="evidence" value="ECO:0007669"/>
    <property type="project" value="UniProtKB-SubCell"/>
</dbReference>
<keyword evidence="6" id="KW-0653">Protein transport</keyword>
<protein>
    <submittedName>
        <fullName evidence="10">Putative karyopherin importin beta 3</fullName>
    </submittedName>
</protein>
<dbReference type="InterPro" id="IPR041653">
    <property type="entry name" value="Importin_rep_4"/>
</dbReference>
<dbReference type="Pfam" id="PF13513">
    <property type="entry name" value="HEAT_EZ"/>
    <property type="match status" value="1"/>
</dbReference>
<dbReference type="EMBL" id="AJWK01016185">
    <property type="status" value="NOT_ANNOTATED_CDS"/>
    <property type="molecule type" value="Genomic_DNA"/>
</dbReference>
<dbReference type="EnsemblMetazoa" id="LLOJ005098-RA">
    <property type="protein sequence ID" value="LLOJ005098-PA"/>
    <property type="gene ID" value="LLOJ005098"/>
</dbReference>
<dbReference type="VEuPathDB" id="VectorBase:LLONM1_008598"/>
<dbReference type="InterPro" id="IPR011989">
    <property type="entry name" value="ARM-like"/>
</dbReference>
<dbReference type="Pfam" id="PF25780">
    <property type="entry name" value="TPR_IPO5"/>
    <property type="match status" value="1"/>
</dbReference>
<evidence type="ECO:0000256" key="5">
    <source>
        <dbReference type="ARBA" id="ARBA00022737"/>
    </source>
</evidence>
<evidence type="ECO:0000256" key="6">
    <source>
        <dbReference type="ARBA" id="ARBA00022927"/>
    </source>
</evidence>
<dbReference type="InterPro" id="IPR040122">
    <property type="entry name" value="Importin_beta"/>
</dbReference>
<dbReference type="SUPFAM" id="SSF48371">
    <property type="entry name" value="ARM repeat"/>
    <property type="match status" value="2"/>
</dbReference>
<keyword evidence="5" id="KW-0677">Repeat</keyword>
<dbReference type="Pfam" id="PF18829">
    <property type="entry name" value="Importin_rep_6"/>
    <property type="match status" value="1"/>
</dbReference>